<keyword evidence="9" id="KW-0175">Coiled coil</keyword>
<keyword evidence="6 8" id="KW-0143">Chaperone</keyword>
<dbReference type="GO" id="GO:0005524">
    <property type="term" value="F:ATP binding"/>
    <property type="evidence" value="ECO:0007669"/>
    <property type="project" value="UniProtKB-KW"/>
</dbReference>
<evidence type="ECO:0000256" key="2">
    <source>
        <dbReference type="ARBA" id="ARBA00022737"/>
    </source>
</evidence>
<dbReference type="FunFam" id="3.40.50.300:FF:000010">
    <property type="entry name" value="Chaperone clpB 1, putative"/>
    <property type="match status" value="1"/>
</dbReference>
<dbReference type="AlphaFoldDB" id="A0A438D4W4"/>
<keyword evidence="3 8" id="KW-0547">Nucleotide-binding</keyword>
<dbReference type="SMART" id="SM01086">
    <property type="entry name" value="ClpB_D2-small"/>
    <property type="match status" value="1"/>
</dbReference>
<dbReference type="InterPro" id="IPR041546">
    <property type="entry name" value="ClpA/ClpB_AAA_lid"/>
</dbReference>
<dbReference type="Proteomes" id="UP000288805">
    <property type="component" value="Unassembled WGS sequence"/>
</dbReference>
<dbReference type="EMBL" id="QGNW01001798">
    <property type="protein sequence ID" value="RVW30437.1"/>
    <property type="molecule type" value="Genomic_DNA"/>
</dbReference>
<dbReference type="PROSITE" id="PS00871">
    <property type="entry name" value="CLPAB_2"/>
    <property type="match status" value="1"/>
</dbReference>
<evidence type="ECO:0000313" key="12">
    <source>
        <dbReference type="Proteomes" id="UP000288805"/>
    </source>
</evidence>
<proteinExistence type="inferred from homology"/>
<dbReference type="PANTHER" id="PTHR11638:SF18">
    <property type="entry name" value="HEAT SHOCK PROTEIN 104"/>
    <property type="match status" value="1"/>
</dbReference>
<gene>
    <name evidence="11" type="primary">CLPB3_0</name>
    <name evidence="11" type="ORF">CK203_088839</name>
</gene>
<dbReference type="InterPro" id="IPR036628">
    <property type="entry name" value="Clp_N_dom_sf"/>
</dbReference>
<accession>A0A438D4W4</accession>
<evidence type="ECO:0000256" key="5">
    <source>
        <dbReference type="ARBA" id="ARBA00022946"/>
    </source>
</evidence>
<evidence type="ECO:0000256" key="1">
    <source>
        <dbReference type="ARBA" id="ARBA00008675"/>
    </source>
</evidence>
<evidence type="ECO:0000313" key="11">
    <source>
        <dbReference type="EMBL" id="RVW30437.1"/>
    </source>
</evidence>
<dbReference type="Pfam" id="PF00004">
    <property type="entry name" value="AAA"/>
    <property type="match status" value="1"/>
</dbReference>
<evidence type="ECO:0000259" key="10">
    <source>
        <dbReference type="PROSITE" id="PS51903"/>
    </source>
</evidence>
<dbReference type="Gene3D" id="1.10.1780.10">
    <property type="entry name" value="Clp, N-terminal domain"/>
    <property type="match status" value="1"/>
</dbReference>
<organism evidence="11 12">
    <name type="scientific">Vitis vinifera</name>
    <name type="common">Grape</name>
    <dbReference type="NCBI Taxonomy" id="29760"/>
    <lineage>
        <taxon>Eukaryota</taxon>
        <taxon>Viridiplantae</taxon>
        <taxon>Streptophyta</taxon>
        <taxon>Embryophyta</taxon>
        <taxon>Tracheophyta</taxon>
        <taxon>Spermatophyta</taxon>
        <taxon>Magnoliopsida</taxon>
        <taxon>eudicotyledons</taxon>
        <taxon>Gunneridae</taxon>
        <taxon>Pentapetalae</taxon>
        <taxon>rosids</taxon>
        <taxon>Vitales</taxon>
        <taxon>Vitaceae</taxon>
        <taxon>Viteae</taxon>
        <taxon>Vitis</taxon>
    </lineage>
</organism>
<evidence type="ECO:0000256" key="7">
    <source>
        <dbReference type="PROSITE-ProRule" id="PRU01251"/>
    </source>
</evidence>
<dbReference type="SUPFAM" id="SSF81923">
    <property type="entry name" value="Double Clp-N motif"/>
    <property type="match status" value="1"/>
</dbReference>
<dbReference type="InterPro" id="IPR019489">
    <property type="entry name" value="Clp_ATPase_C"/>
</dbReference>
<keyword evidence="2 7" id="KW-0677">Repeat</keyword>
<dbReference type="InterPro" id="IPR028299">
    <property type="entry name" value="ClpA/B_CS2"/>
</dbReference>
<dbReference type="Gene3D" id="1.10.8.60">
    <property type="match status" value="1"/>
</dbReference>
<dbReference type="CDD" id="cd00009">
    <property type="entry name" value="AAA"/>
    <property type="match status" value="1"/>
</dbReference>
<dbReference type="InterPro" id="IPR027417">
    <property type="entry name" value="P-loop_NTPase"/>
</dbReference>
<dbReference type="InterPro" id="IPR001270">
    <property type="entry name" value="ClpA/B"/>
</dbReference>
<dbReference type="InterPro" id="IPR004176">
    <property type="entry name" value="Clp_R_N"/>
</dbReference>
<protein>
    <submittedName>
        <fullName evidence="11">Chaperone protein ClpB3, chloroplastic</fullName>
    </submittedName>
</protein>
<comment type="similarity">
    <text evidence="1 8">Belongs to the ClpA/ClpB family.</text>
</comment>
<dbReference type="InterPro" id="IPR003959">
    <property type="entry name" value="ATPase_AAA_core"/>
</dbReference>
<dbReference type="PRINTS" id="PR00300">
    <property type="entry name" value="CLPPROTEASEA"/>
</dbReference>
<dbReference type="GO" id="GO:0016887">
    <property type="term" value="F:ATP hydrolysis activity"/>
    <property type="evidence" value="ECO:0007669"/>
    <property type="project" value="InterPro"/>
</dbReference>
<keyword evidence="5" id="KW-0809">Transit peptide</keyword>
<dbReference type="Pfam" id="PF07724">
    <property type="entry name" value="AAA_2"/>
    <property type="match status" value="1"/>
</dbReference>
<dbReference type="FunFam" id="3.40.50.300:FF:000120">
    <property type="entry name" value="ATP-dependent chaperone ClpB"/>
    <property type="match status" value="1"/>
</dbReference>
<dbReference type="InterPro" id="IPR018368">
    <property type="entry name" value="ClpA/B_CS1"/>
</dbReference>
<dbReference type="Pfam" id="PF10431">
    <property type="entry name" value="ClpB_D2-small"/>
    <property type="match status" value="1"/>
</dbReference>
<dbReference type="InterPro" id="IPR050130">
    <property type="entry name" value="ClpA_ClpB"/>
</dbReference>
<comment type="caution">
    <text evidence="11">The sequence shown here is derived from an EMBL/GenBank/DDBJ whole genome shotgun (WGS) entry which is preliminary data.</text>
</comment>
<keyword evidence="4 8" id="KW-0067">ATP-binding</keyword>
<dbReference type="CDD" id="cd19499">
    <property type="entry name" value="RecA-like_ClpB_Hsp104-like"/>
    <property type="match status" value="1"/>
</dbReference>
<evidence type="ECO:0000256" key="6">
    <source>
        <dbReference type="ARBA" id="ARBA00023186"/>
    </source>
</evidence>
<evidence type="ECO:0000256" key="9">
    <source>
        <dbReference type="SAM" id="Coils"/>
    </source>
</evidence>
<dbReference type="Gene3D" id="3.40.50.300">
    <property type="entry name" value="P-loop containing nucleotide triphosphate hydrolases"/>
    <property type="match status" value="3"/>
</dbReference>
<dbReference type="FunFam" id="3.40.50.300:FF:000025">
    <property type="entry name" value="ATP-dependent Clp protease subunit"/>
    <property type="match status" value="1"/>
</dbReference>
<feature type="domain" description="Clp R" evidence="10">
    <location>
        <begin position="82"/>
        <end position="226"/>
    </location>
</feature>
<feature type="coiled-coil region" evidence="9">
    <location>
        <begin position="514"/>
        <end position="541"/>
    </location>
</feature>
<evidence type="ECO:0000256" key="8">
    <source>
        <dbReference type="RuleBase" id="RU004432"/>
    </source>
</evidence>
<dbReference type="SMART" id="SM00382">
    <property type="entry name" value="AAA"/>
    <property type="match status" value="2"/>
</dbReference>
<evidence type="ECO:0000256" key="4">
    <source>
        <dbReference type="ARBA" id="ARBA00022840"/>
    </source>
</evidence>
<sequence length="956" mass="107041">MAATTSFSRVHLRFPTNCSNGPALSPHPRLSLNLSARRRSLKALNSLRLKQNDVFLSKRFAGSGKCPRSFVVRCDASGGRITQQDFTEMAWQAIVSSPEVAKENKHQIVETEHLMKALLEQKNGLARRIFSKAGVDNTRLLDATDKFIQRQPKVIGESAGSMLGRDLESLIQRAREYKKEYGDSFVSVEHLVLAFVQDQRFGKQLFKDFQISQKALKSAIEAIRGRQQVIDQDPEGKYEALEKYGKDLTAMAKAGKLDPVIGRDDEIRRCIQILSRRTKNNPVLIGEPGVGKTAISEGLAQRIVQGDVPQALMNRKLISLDMGALIAGAKFRGEFEDRLKAVLKEVTESDGQTILFIDEIHTVVGAGATNGAMDAGNLLKPMLGRGELRCIGATTLDEYRKYIEKDPALERRFQQVYVDQPTVEDTISILRGLRERYELHHGVRISDSALVEAAILSDRYISGRFLPDKAIDLVDEAAAKLKMEITSKPTALDEINRSVLKLEMERLSLTNDTDKASKDRLSRLEAELSLLKEKQAELSEQWEHEKSVMTRLQSIKEEVCSYIFHYADNLFSSLVFIFCAIDRVNLEIQQAEREYDLNRAAELKEEVTGNDIAEIVSKWTGIPVSKLQQSEREKLLHLEEELHKRVVGQDPAVRSVAEAIQRSRAGLSDPHRPIASFMFMGPTGVGKTELAKALASYMFNTEEALVRIDMSEYMEKHAVSRLIGAPPGYVGYEEGGQLTETVRRRPYAVILFDEIEKAHSDVFNVFLQILDDGRVTDSQGRTVSFTNTVIIMTSNVGSQYILNMDDETLPKRQLMKLLSRGVLKGAAWVLTGQPNLGLVSCFLAQNMLERVQLRLADRKMKLQVTETAIQLLGSLGYDPNYGARPVKRVIQQNVENELAKGILRGEFKDEDTVLIDTEVTAFSNGQLPQQKLILRKLESDSDTPAAEGQEAFSQTI</sequence>
<dbReference type="InterPro" id="IPR003593">
    <property type="entry name" value="AAA+_ATPase"/>
</dbReference>
<dbReference type="Pfam" id="PF17871">
    <property type="entry name" value="AAA_lid_9"/>
    <property type="match status" value="1"/>
</dbReference>
<reference evidence="11 12" key="1">
    <citation type="journal article" date="2018" name="PLoS Genet.">
        <title>Population sequencing reveals clonal diversity and ancestral inbreeding in the grapevine cultivar Chardonnay.</title>
        <authorList>
            <person name="Roach M.J."/>
            <person name="Johnson D.L."/>
            <person name="Bohlmann J."/>
            <person name="van Vuuren H.J."/>
            <person name="Jones S.J."/>
            <person name="Pretorius I.S."/>
            <person name="Schmidt S.A."/>
            <person name="Borneman A.R."/>
        </authorList>
    </citation>
    <scope>NUCLEOTIDE SEQUENCE [LARGE SCALE GENOMIC DNA]</scope>
    <source>
        <strain evidence="12">cv. Chardonnay</strain>
        <tissue evidence="11">Leaf</tissue>
    </source>
</reference>
<dbReference type="SUPFAM" id="SSF52540">
    <property type="entry name" value="P-loop containing nucleoside triphosphate hydrolases"/>
    <property type="match status" value="2"/>
</dbReference>
<name>A0A438D4W4_VITVI</name>
<dbReference type="PANTHER" id="PTHR11638">
    <property type="entry name" value="ATP-DEPENDENT CLP PROTEASE"/>
    <property type="match status" value="1"/>
</dbReference>
<dbReference type="PROSITE" id="PS00870">
    <property type="entry name" value="CLPAB_1"/>
    <property type="match status" value="1"/>
</dbReference>
<dbReference type="FunFam" id="1.10.1780.10:FF:000006">
    <property type="entry name" value="Chaperone protein ClpB3, chloroplastic"/>
    <property type="match status" value="1"/>
</dbReference>
<evidence type="ECO:0000256" key="3">
    <source>
        <dbReference type="ARBA" id="ARBA00022741"/>
    </source>
</evidence>
<dbReference type="Pfam" id="PF02861">
    <property type="entry name" value="Clp_N"/>
    <property type="match status" value="1"/>
</dbReference>
<dbReference type="PROSITE" id="PS51903">
    <property type="entry name" value="CLP_R"/>
    <property type="match status" value="1"/>
</dbReference>